<name>A0ACC1U7B5_9AGAR</name>
<evidence type="ECO:0000313" key="1">
    <source>
        <dbReference type="EMBL" id="KAJ3812713.1"/>
    </source>
</evidence>
<evidence type="ECO:0000313" key="2">
    <source>
        <dbReference type="Proteomes" id="UP001163835"/>
    </source>
</evidence>
<gene>
    <name evidence="1" type="ORF">F5876DRAFT_63765</name>
</gene>
<dbReference type="EMBL" id="MU795015">
    <property type="protein sequence ID" value="KAJ3812713.1"/>
    <property type="molecule type" value="Genomic_DNA"/>
</dbReference>
<reference evidence="1" key="1">
    <citation type="submission" date="2022-09" db="EMBL/GenBank/DDBJ databases">
        <title>A Global Phylogenomic Analysis of the Shiitake Genus Lentinula.</title>
        <authorList>
            <consortium name="DOE Joint Genome Institute"/>
            <person name="Sierra-Patev S."/>
            <person name="Min B."/>
            <person name="Naranjo-Ortiz M."/>
            <person name="Looney B."/>
            <person name="Konkel Z."/>
            <person name="Slot J.C."/>
            <person name="Sakamoto Y."/>
            <person name="Steenwyk J.L."/>
            <person name="Rokas A."/>
            <person name="Carro J."/>
            <person name="Camarero S."/>
            <person name="Ferreira P."/>
            <person name="Molpeceres G."/>
            <person name="Ruiz-Duenas F.J."/>
            <person name="Serrano A."/>
            <person name="Henrissat B."/>
            <person name="Drula E."/>
            <person name="Hughes K.W."/>
            <person name="Mata J.L."/>
            <person name="Ishikawa N.K."/>
            <person name="Vargas-Isla R."/>
            <person name="Ushijima S."/>
            <person name="Smith C.A."/>
            <person name="Ahrendt S."/>
            <person name="Andreopoulos W."/>
            <person name="He G."/>
            <person name="Labutti K."/>
            <person name="Lipzen A."/>
            <person name="Ng V."/>
            <person name="Riley R."/>
            <person name="Sandor L."/>
            <person name="Barry K."/>
            <person name="Martinez A.T."/>
            <person name="Xiao Y."/>
            <person name="Gibbons J.G."/>
            <person name="Terashima K."/>
            <person name="Grigoriev I.V."/>
            <person name="Hibbett D.S."/>
        </authorList>
    </citation>
    <scope>NUCLEOTIDE SEQUENCE</scope>
    <source>
        <strain evidence="1">TMI1499</strain>
    </source>
</reference>
<keyword evidence="2" id="KW-1185">Reference proteome</keyword>
<proteinExistence type="predicted"/>
<accession>A0ACC1U7B5</accession>
<organism evidence="1 2">
    <name type="scientific">Lentinula aff. lateritia</name>
    <dbReference type="NCBI Taxonomy" id="2804960"/>
    <lineage>
        <taxon>Eukaryota</taxon>
        <taxon>Fungi</taxon>
        <taxon>Dikarya</taxon>
        <taxon>Basidiomycota</taxon>
        <taxon>Agaricomycotina</taxon>
        <taxon>Agaricomycetes</taxon>
        <taxon>Agaricomycetidae</taxon>
        <taxon>Agaricales</taxon>
        <taxon>Marasmiineae</taxon>
        <taxon>Omphalotaceae</taxon>
        <taxon>Lentinula</taxon>
    </lineage>
</organism>
<protein>
    <submittedName>
        <fullName evidence="1">Uncharacterized protein</fullName>
    </submittedName>
</protein>
<comment type="caution">
    <text evidence="1">The sequence shown here is derived from an EMBL/GenBank/DDBJ whole genome shotgun (WGS) entry which is preliminary data.</text>
</comment>
<sequence>MFRNGPRGSNFVQPSPSRRASVVMVEHDESRKSLLNCYSHGGSRIEVDDVIVGAMNIEELFDEEPMSKQTIGQGGNLWKLKMGSSEHLPLRESPQRSISNPLPHFSILFHAPKYSMYMPLRFPVYGVPLEKILLAKNHTNSSGALYSTHFLVPNLLVSHSLWNSFSSSIAKHSRECLSQACFLNIRCGSSEFVFSGYGSRPFPVNLTIYPDKETLFSKLRYVGADYLKPIKPSSADERRSPLPGKWNALKPTE</sequence>
<dbReference type="Proteomes" id="UP001163835">
    <property type="component" value="Unassembled WGS sequence"/>
</dbReference>